<comment type="subcellular location">
    <subcellularLocation>
        <location evidence="1">Cell membrane</location>
        <topology evidence="1">Multi-pass membrane protein</topology>
    </subcellularLocation>
</comment>
<keyword evidence="4 6" id="KW-1133">Transmembrane helix</keyword>
<feature type="transmembrane region" description="Helical" evidence="6">
    <location>
        <begin position="52"/>
        <end position="75"/>
    </location>
</feature>
<dbReference type="Proteomes" id="UP000503336">
    <property type="component" value="Chromosome"/>
</dbReference>
<dbReference type="AlphaFoldDB" id="A0A7L5C3R5"/>
<organism evidence="7 8">
    <name type="scientific">Pikeienuella piscinae</name>
    <dbReference type="NCBI Taxonomy" id="2748098"/>
    <lineage>
        <taxon>Bacteria</taxon>
        <taxon>Pseudomonadati</taxon>
        <taxon>Pseudomonadota</taxon>
        <taxon>Alphaproteobacteria</taxon>
        <taxon>Rhodobacterales</taxon>
        <taxon>Paracoccaceae</taxon>
        <taxon>Pikeienuella</taxon>
    </lineage>
</organism>
<dbReference type="GO" id="GO:0015920">
    <property type="term" value="P:lipopolysaccharide transport"/>
    <property type="evidence" value="ECO:0007669"/>
    <property type="project" value="TreeGrafter"/>
</dbReference>
<keyword evidence="5 6" id="KW-0472">Membrane</keyword>
<dbReference type="RefSeq" id="WP_165100844.1">
    <property type="nucleotide sequence ID" value="NZ_CP049056.1"/>
</dbReference>
<dbReference type="Pfam" id="PF03739">
    <property type="entry name" value="LptF_LptG"/>
    <property type="match status" value="1"/>
</dbReference>
<dbReference type="KEGG" id="hdh:G5B40_16545"/>
<reference evidence="7 8" key="1">
    <citation type="submission" date="2020-02" db="EMBL/GenBank/DDBJ databases">
        <title>complete genome sequence of Rhodobacteraceae bacterium.</title>
        <authorList>
            <person name="Park J."/>
            <person name="Kim Y.-S."/>
            <person name="Kim K.-H."/>
        </authorList>
    </citation>
    <scope>NUCLEOTIDE SEQUENCE [LARGE SCALE GENOMIC DNA]</scope>
    <source>
        <strain evidence="7 8">RR4-56</strain>
    </source>
</reference>
<keyword evidence="8" id="KW-1185">Reference proteome</keyword>
<evidence type="ECO:0000256" key="3">
    <source>
        <dbReference type="ARBA" id="ARBA00022692"/>
    </source>
</evidence>
<keyword evidence="3 6" id="KW-0812">Transmembrane</keyword>
<evidence type="ECO:0000256" key="2">
    <source>
        <dbReference type="ARBA" id="ARBA00022475"/>
    </source>
</evidence>
<dbReference type="GO" id="GO:0043190">
    <property type="term" value="C:ATP-binding cassette (ABC) transporter complex"/>
    <property type="evidence" value="ECO:0007669"/>
    <property type="project" value="TreeGrafter"/>
</dbReference>
<sequence>MTLALHLTRAVLIRVLATTLALAGLAIALDLVESAAEVLKQDDGGLLRYLGLRAPIILTAVLPVGLILGPVLAFLSLAGRSEFTVLRASGATIYRLLLLLVPLGLVFGACLYALSDRISPVLEGRLLTWLDPQPAATSGGFWARTSLGVVHADASSTRGDLIFDLEVYEMDAEGRMTARISAASARFADGVWRLGEASRLTPGQSKSTRIDGERWETPLRPANVRALSSPTSAVAGDVAERILTGAWAGNRTTEFYQVRVYRGYAAFMAPLVMILLAAPAAFGTRRGGGLGKHAALGVVLGFAFLLFDGMLTALGETGNLPPALAAFGATAMFASIGGYVLLTLEE</sequence>
<gene>
    <name evidence="7" type="ORF">G5B40_16545</name>
</gene>
<evidence type="ECO:0000256" key="6">
    <source>
        <dbReference type="SAM" id="Phobius"/>
    </source>
</evidence>
<protein>
    <submittedName>
        <fullName evidence="7">LptF/LptG family permease</fullName>
    </submittedName>
</protein>
<feature type="transmembrane region" description="Helical" evidence="6">
    <location>
        <begin position="294"/>
        <end position="314"/>
    </location>
</feature>
<feature type="transmembrane region" description="Helical" evidence="6">
    <location>
        <begin position="320"/>
        <end position="342"/>
    </location>
</feature>
<dbReference type="PANTHER" id="PTHR33529">
    <property type="entry name" value="SLR0882 PROTEIN-RELATED"/>
    <property type="match status" value="1"/>
</dbReference>
<proteinExistence type="predicted"/>
<feature type="transmembrane region" description="Helical" evidence="6">
    <location>
        <begin position="264"/>
        <end position="282"/>
    </location>
</feature>
<dbReference type="InterPro" id="IPR005495">
    <property type="entry name" value="LptG/LptF_permease"/>
</dbReference>
<evidence type="ECO:0000256" key="5">
    <source>
        <dbReference type="ARBA" id="ARBA00023136"/>
    </source>
</evidence>
<dbReference type="PANTHER" id="PTHR33529:SF2">
    <property type="entry name" value="LIPOPOLYSACCHARIDE EXPORT SYSTEM PERMEASE PROTEIN LPTG"/>
    <property type="match status" value="1"/>
</dbReference>
<name>A0A7L5C3R5_9RHOB</name>
<feature type="transmembrane region" description="Helical" evidence="6">
    <location>
        <begin position="96"/>
        <end position="114"/>
    </location>
</feature>
<dbReference type="EMBL" id="CP049056">
    <property type="protein sequence ID" value="QIE56904.1"/>
    <property type="molecule type" value="Genomic_DNA"/>
</dbReference>
<evidence type="ECO:0000256" key="1">
    <source>
        <dbReference type="ARBA" id="ARBA00004651"/>
    </source>
</evidence>
<accession>A0A7L5C3R5</accession>
<evidence type="ECO:0000313" key="8">
    <source>
        <dbReference type="Proteomes" id="UP000503336"/>
    </source>
</evidence>
<keyword evidence="2" id="KW-1003">Cell membrane</keyword>
<evidence type="ECO:0000256" key="4">
    <source>
        <dbReference type="ARBA" id="ARBA00022989"/>
    </source>
</evidence>
<evidence type="ECO:0000313" key="7">
    <source>
        <dbReference type="EMBL" id="QIE56904.1"/>
    </source>
</evidence>